<dbReference type="EMBL" id="CP031700">
    <property type="protein sequence ID" value="QEY27051.1"/>
    <property type="molecule type" value="Genomic_DNA"/>
</dbReference>
<dbReference type="Pfam" id="PF11964">
    <property type="entry name" value="SpoIIAA-like"/>
    <property type="match status" value="1"/>
</dbReference>
<dbReference type="Proteomes" id="UP000325713">
    <property type="component" value="Chromosome"/>
</dbReference>
<proteinExistence type="predicted"/>
<evidence type="ECO:0000313" key="2">
    <source>
        <dbReference type="Proteomes" id="UP000325713"/>
    </source>
</evidence>
<dbReference type="InterPro" id="IPR021866">
    <property type="entry name" value="SpoIIAA-like"/>
</dbReference>
<dbReference type="Gene3D" id="3.40.50.10600">
    <property type="entry name" value="SpoIIaa-like domains"/>
    <property type="match status" value="1"/>
</dbReference>
<organism evidence="1 2">
    <name type="scientific">Neisseria zalophi</name>
    <dbReference type="NCBI Taxonomy" id="640030"/>
    <lineage>
        <taxon>Bacteria</taxon>
        <taxon>Pseudomonadati</taxon>
        <taxon>Pseudomonadota</taxon>
        <taxon>Betaproteobacteria</taxon>
        <taxon>Neisseriales</taxon>
        <taxon>Neisseriaceae</taxon>
        <taxon>Neisseria</taxon>
    </lineage>
</organism>
<dbReference type="InterPro" id="IPR036513">
    <property type="entry name" value="STAS_dom_sf"/>
</dbReference>
<dbReference type="KEGG" id="nzl:D0T92_11230"/>
<evidence type="ECO:0000313" key="1">
    <source>
        <dbReference type="EMBL" id="QEY27051.1"/>
    </source>
</evidence>
<sequence length="119" mass="13878">MISIREQAYGLNVALYNEFTVEDFYEFENAALECTQKIHRPDMLLDLSMLKDFTIDMAVEQLKFMREHENDFGRIAIVVDDVWIKLGTRLSSLITQQHPKYFDDAASAQEWLQATHSES</sequence>
<dbReference type="RefSeq" id="WP_151052887.1">
    <property type="nucleotide sequence ID" value="NZ_CP031700.1"/>
</dbReference>
<gene>
    <name evidence="1" type="ORF">D0T92_11230</name>
</gene>
<reference evidence="1 2" key="1">
    <citation type="submission" date="2018-08" db="EMBL/GenBank/DDBJ databases">
        <title>Neisseria zalophi ATCC BAA-2455 complete genome.</title>
        <authorList>
            <person name="Veseli I.A."/>
            <person name="Buttler R."/>
            <person name="Mascarenhas dos Santos A.C."/>
            <person name="Pombert J.-F."/>
        </authorList>
    </citation>
    <scope>NUCLEOTIDE SEQUENCE [LARGE SCALE GENOMIC DNA]</scope>
    <source>
        <strain evidence="1 2">ATCC BAA-2455</strain>
    </source>
</reference>
<accession>A0A5J6PWJ7</accession>
<name>A0A5J6PWJ7_9NEIS</name>
<keyword evidence="2" id="KW-1185">Reference proteome</keyword>
<dbReference type="InterPro" id="IPR038396">
    <property type="entry name" value="SpoIIAA-like_sf"/>
</dbReference>
<dbReference type="OrthoDB" id="8562463at2"/>
<protein>
    <submittedName>
        <fullName evidence="1">STAS/SEC14 domain-containing protein</fullName>
    </submittedName>
</protein>
<dbReference type="AlphaFoldDB" id="A0A5J6PWJ7"/>
<dbReference type="SUPFAM" id="SSF52091">
    <property type="entry name" value="SpoIIaa-like"/>
    <property type="match status" value="1"/>
</dbReference>